<feature type="transmembrane region" description="Helical" evidence="1">
    <location>
        <begin position="12"/>
        <end position="31"/>
    </location>
</feature>
<dbReference type="Pfam" id="PF04235">
    <property type="entry name" value="DUF418"/>
    <property type="match status" value="1"/>
</dbReference>
<dbReference type="PANTHER" id="PTHR30590:SF3">
    <property type="entry name" value="HYPOTHETICAL MEMBRANE SPANNING PROTEIN"/>
    <property type="match status" value="1"/>
</dbReference>
<feature type="transmembrane region" description="Helical" evidence="1">
    <location>
        <begin position="214"/>
        <end position="233"/>
    </location>
</feature>
<dbReference type="InterPro" id="IPR012429">
    <property type="entry name" value="HGSNAT_cat"/>
</dbReference>
<dbReference type="EMBL" id="CP003923">
    <property type="protein sequence ID" value="AIC94492.1"/>
    <property type="molecule type" value="Genomic_DNA"/>
</dbReference>
<dbReference type="OrthoDB" id="9807744at2"/>
<feature type="transmembrane region" description="Helical" evidence="1">
    <location>
        <begin position="292"/>
        <end position="315"/>
    </location>
</feature>
<organism evidence="4 5">
    <name type="scientific">Shouchella lehensis G1</name>
    <dbReference type="NCBI Taxonomy" id="1246626"/>
    <lineage>
        <taxon>Bacteria</taxon>
        <taxon>Bacillati</taxon>
        <taxon>Bacillota</taxon>
        <taxon>Bacilli</taxon>
        <taxon>Bacillales</taxon>
        <taxon>Bacillaceae</taxon>
        <taxon>Shouchella</taxon>
    </lineage>
</organism>
<keyword evidence="1" id="KW-0812">Transmembrane</keyword>
<feature type="domain" description="DUF418" evidence="2">
    <location>
        <begin position="258"/>
        <end position="369"/>
    </location>
</feature>
<sequence length="369" mass="42035">MSNSRHTRLDGLDLARSFAMFGMLIMNFIVVTGAQGNGHFLLVSMTNLVEGRAAATFVTLAGIGISLMTKKARVTSDLQLRKNNKISLVKRSLFLYIVGMLLYTLGWDGDILHYYGVYMAFTVLILFSTPKTIITISIVFTGIAQFYQIFFNYMNGWHPDHPFLAYLDFWTLSGFLRNLFLNGYHPVFPWICFLMIGLLIGRLNLRDNKIRNKILLYSTTLFIISELLSRLLISFTTDTLLDVTSATFLFATGPIPPNLFYLLSNIATALVIIVLSLYIAEVYADNWFIRSLIFTGQLTLTHYVSHVVIGIGLLLIFDKVVLFNGFESQPLSFTVLYACVFFAASILFSTFWRLRFRRGPIEIVMRKWT</sequence>
<evidence type="ECO:0000259" key="3">
    <source>
        <dbReference type="Pfam" id="PF07786"/>
    </source>
</evidence>
<dbReference type="AlphaFoldDB" id="A0A060LWB2"/>
<reference evidence="4 5" key="1">
    <citation type="journal article" date="2014" name="Gene">
        <title>A comparative genomic analysis of the alkalitolerant soil bacterium Bacillus lehensis G1.</title>
        <authorList>
            <person name="Noor Y.M."/>
            <person name="Samsulrizal N.H."/>
            <person name="Jema'on N.A."/>
            <person name="Low K.O."/>
            <person name="Ramli A.N."/>
            <person name="Alias N.I."/>
            <person name="Damis S.I."/>
            <person name="Fuzi S.F."/>
            <person name="Isa M.N."/>
            <person name="Murad A.M."/>
            <person name="Raih M.F."/>
            <person name="Bakar F.D."/>
            <person name="Najimudin N."/>
            <person name="Mahadi N.M."/>
            <person name="Illias R.M."/>
        </authorList>
    </citation>
    <scope>NUCLEOTIDE SEQUENCE [LARGE SCALE GENOMIC DNA]</scope>
    <source>
        <strain evidence="4 5">G1</strain>
    </source>
</reference>
<feature type="transmembrane region" description="Helical" evidence="1">
    <location>
        <begin position="335"/>
        <end position="356"/>
    </location>
</feature>
<dbReference type="InterPro" id="IPR052529">
    <property type="entry name" value="Bact_Transport_Assoc"/>
</dbReference>
<accession>A0A060LWB2</accession>
<keyword evidence="1" id="KW-1133">Transmembrane helix</keyword>
<keyword evidence="5" id="KW-1185">Reference proteome</keyword>
<feature type="transmembrane region" description="Helical" evidence="1">
    <location>
        <begin position="51"/>
        <end position="68"/>
    </location>
</feature>
<evidence type="ECO:0008006" key="6">
    <source>
        <dbReference type="Google" id="ProtNLM"/>
    </source>
</evidence>
<feature type="transmembrane region" description="Helical" evidence="1">
    <location>
        <begin position="111"/>
        <end position="127"/>
    </location>
</feature>
<dbReference type="Proteomes" id="UP000027142">
    <property type="component" value="Chromosome"/>
</dbReference>
<feature type="transmembrane region" description="Helical" evidence="1">
    <location>
        <begin position="259"/>
        <end position="280"/>
    </location>
</feature>
<feature type="transmembrane region" description="Helical" evidence="1">
    <location>
        <begin position="134"/>
        <end position="154"/>
    </location>
</feature>
<feature type="transmembrane region" description="Helical" evidence="1">
    <location>
        <begin position="88"/>
        <end position="105"/>
    </location>
</feature>
<dbReference type="PATRIC" id="fig|1246626.3.peg.1912"/>
<dbReference type="InterPro" id="IPR007349">
    <property type="entry name" value="DUF418"/>
</dbReference>
<proteinExistence type="predicted"/>
<feature type="domain" description="Heparan-alpha-glucosaminide N-acetyltransferase catalytic" evidence="3">
    <location>
        <begin position="8"/>
        <end position="213"/>
    </location>
</feature>
<protein>
    <recommendedName>
        <fullName evidence="6">DUF418 domain-containing protein</fullName>
    </recommendedName>
</protein>
<dbReference type="RefSeq" id="WP_038479950.1">
    <property type="nucleotide sequence ID" value="NZ_CP003923.1"/>
</dbReference>
<gene>
    <name evidence="4" type="ORF">BleG1_1914</name>
</gene>
<dbReference type="PANTHER" id="PTHR30590">
    <property type="entry name" value="INNER MEMBRANE PROTEIN"/>
    <property type="match status" value="1"/>
</dbReference>
<feature type="transmembrane region" description="Helical" evidence="1">
    <location>
        <begin position="187"/>
        <end position="205"/>
    </location>
</feature>
<evidence type="ECO:0000256" key="1">
    <source>
        <dbReference type="SAM" id="Phobius"/>
    </source>
</evidence>
<dbReference type="eggNOG" id="COG2311">
    <property type="taxonomic scope" value="Bacteria"/>
</dbReference>
<dbReference type="KEGG" id="ble:BleG1_1914"/>
<evidence type="ECO:0000313" key="5">
    <source>
        <dbReference type="Proteomes" id="UP000027142"/>
    </source>
</evidence>
<dbReference type="Pfam" id="PF07786">
    <property type="entry name" value="HGSNAT_cat"/>
    <property type="match status" value="1"/>
</dbReference>
<evidence type="ECO:0000259" key="2">
    <source>
        <dbReference type="Pfam" id="PF04235"/>
    </source>
</evidence>
<dbReference type="HOGENOM" id="CLU_036065_2_0_9"/>
<name>A0A060LWB2_9BACI</name>
<keyword evidence="1" id="KW-0472">Membrane</keyword>
<dbReference type="STRING" id="1246626.BleG1_1914"/>
<evidence type="ECO:0000313" key="4">
    <source>
        <dbReference type="EMBL" id="AIC94492.1"/>
    </source>
</evidence>